<dbReference type="PANTHER" id="PTHR14386:SF2">
    <property type="entry name" value="PROTEIN FAM204A"/>
    <property type="match status" value="1"/>
</dbReference>
<proteinExistence type="predicted"/>
<reference evidence="2" key="1">
    <citation type="submission" date="2023-03" db="EMBL/GenBank/DDBJ databases">
        <authorList>
            <person name="Julca I."/>
        </authorList>
    </citation>
    <scope>NUCLEOTIDE SEQUENCE</scope>
</reference>
<keyword evidence="3" id="KW-1185">Reference proteome</keyword>
<evidence type="ECO:0000313" key="2">
    <source>
        <dbReference type="EMBL" id="CAI9110630.1"/>
    </source>
</evidence>
<protein>
    <submittedName>
        <fullName evidence="2">OLC1v1010689C1</fullName>
    </submittedName>
</protein>
<dbReference type="EMBL" id="OX459123">
    <property type="protein sequence ID" value="CAI9110630.1"/>
    <property type="molecule type" value="Genomic_DNA"/>
</dbReference>
<gene>
    <name evidence="2" type="ORF">OLC1_LOCUS18234</name>
</gene>
<dbReference type="Proteomes" id="UP001161247">
    <property type="component" value="Chromosome 6"/>
</dbReference>
<dbReference type="AlphaFoldDB" id="A0AAV1DRX6"/>
<feature type="compositionally biased region" description="Basic residues" evidence="1">
    <location>
        <begin position="63"/>
        <end position="80"/>
    </location>
</feature>
<sequence length="146" mass="16290">MPNGSEYRVLKQENKREAKLMEEGDDARREAAIAASECLQPNFVPKSKQITSAHLSKLRELHRRRLQIKSKSQTKKKVKGNGKSNEKSVNVGRLATSSDPDNSSVSGSCSSLKGESPSIPPASTPKRMKLHWGLDTKERWEMKANM</sequence>
<organism evidence="2 3">
    <name type="scientific">Oldenlandia corymbosa var. corymbosa</name>
    <dbReference type="NCBI Taxonomy" id="529605"/>
    <lineage>
        <taxon>Eukaryota</taxon>
        <taxon>Viridiplantae</taxon>
        <taxon>Streptophyta</taxon>
        <taxon>Embryophyta</taxon>
        <taxon>Tracheophyta</taxon>
        <taxon>Spermatophyta</taxon>
        <taxon>Magnoliopsida</taxon>
        <taxon>eudicotyledons</taxon>
        <taxon>Gunneridae</taxon>
        <taxon>Pentapetalae</taxon>
        <taxon>asterids</taxon>
        <taxon>lamiids</taxon>
        <taxon>Gentianales</taxon>
        <taxon>Rubiaceae</taxon>
        <taxon>Rubioideae</taxon>
        <taxon>Spermacoceae</taxon>
        <taxon>Hedyotis-Oldenlandia complex</taxon>
        <taxon>Oldenlandia</taxon>
    </lineage>
</organism>
<feature type="region of interest" description="Disordered" evidence="1">
    <location>
        <begin position="63"/>
        <end position="135"/>
    </location>
</feature>
<name>A0AAV1DRX6_OLDCO</name>
<evidence type="ECO:0000256" key="1">
    <source>
        <dbReference type="SAM" id="MobiDB-lite"/>
    </source>
</evidence>
<evidence type="ECO:0000313" key="3">
    <source>
        <dbReference type="Proteomes" id="UP001161247"/>
    </source>
</evidence>
<accession>A0AAV1DRX6</accession>
<feature type="compositionally biased region" description="Low complexity" evidence="1">
    <location>
        <begin position="97"/>
        <end position="117"/>
    </location>
</feature>
<dbReference type="PANTHER" id="PTHR14386">
    <property type="entry name" value="PROTEIN FAM204A"/>
    <property type="match status" value="1"/>
</dbReference>
<dbReference type="InterPro" id="IPR037690">
    <property type="entry name" value="FAM204A"/>
</dbReference>